<protein>
    <recommendedName>
        <fullName evidence="2">AB hydrolase-1 domain-containing protein</fullName>
    </recommendedName>
</protein>
<dbReference type="RefSeq" id="WP_203824952.1">
    <property type="nucleotide sequence ID" value="NZ_BAAATY010000004.1"/>
</dbReference>
<comment type="caution">
    <text evidence="3">The sequence shown here is derived from an EMBL/GenBank/DDBJ whole genome shotgun (WGS) entry which is preliminary data.</text>
</comment>
<dbReference type="InterPro" id="IPR029058">
    <property type="entry name" value="AB_hydrolase_fold"/>
</dbReference>
<keyword evidence="4" id="KW-1185">Reference proteome</keyword>
<dbReference type="Gene3D" id="3.40.50.1820">
    <property type="entry name" value="alpha/beta hydrolase"/>
    <property type="match status" value="1"/>
</dbReference>
<sequence length="252" mass="27493">MTDLHVEEFGAGPLLGYSHGVWFSNRVEDRLGLLDWSRLSGSRRIVRYHQRGHGLSPGEPDPELYTWPSLAGDLLAVADRVAGDRPVDWAGSSLGTGALLWAAARRPERFGRLVLMSPPTVRDTRVAARRAYRSGANGVAARGKASWLRIARDFPKPAIFDDVPGWEFDADVPEALIPAVMRGAAATDLPGDEALRTITHRTLILAWETDPVHPVSSAELLAGVLPDARLHVSRSSADVQDWPDRIGEFLAA</sequence>
<organism evidence="3 4">
    <name type="scientific">Actinoplanes palleronii</name>
    <dbReference type="NCBI Taxonomy" id="113570"/>
    <lineage>
        <taxon>Bacteria</taxon>
        <taxon>Bacillati</taxon>
        <taxon>Actinomycetota</taxon>
        <taxon>Actinomycetes</taxon>
        <taxon>Micromonosporales</taxon>
        <taxon>Micromonosporaceae</taxon>
        <taxon>Actinoplanes</taxon>
    </lineage>
</organism>
<evidence type="ECO:0000313" key="3">
    <source>
        <dbReference type="EMBL" id="GIE66121.1"/>
    </source>
</evidence>
<evidence type="ECO:0000259" key="2">
    <source>
        <dbReference type="Pfam" id="PF12697"/>
    </source>
</evidence>
<proteinExistence type="predicted"/>
<dbReference type="PANTHER" id="PTHR43798:SF31">
    <property type="entry name" value="AB HYDROLASE SUPERFAMILY PROTEIN YCLE"/>
    <property type="match status" value="1"/>
</dbReference>
<dbReference type="SUPFAM" id="SSF53474">
    <property type="entry name" value="alpha/beta-Hydrolases"/>
    <property type="match status" value="1"/>
</dbReference>
<dbReference type="Proteomes" id="UP000624709">
    <property type="component" value="Unassembled WGS sequence"/>
</dbReference>
<name>A0ABQ4B615_9ACTN</name>
<dbReference type="PANTHER" id="PTHR43798">
    <property type="entry name" value="MONOACYLGLYCEROL LIPASE"/>
    <property type="match status" value="1"/>
</dbReference>
<gene>
    <name evidence="3" type="ORF">Apa02nite_022290</name>
</gene>
<evidence type="ECO:0000313" key="4">
    <source>
        <dbReference type="Proteomes" id="UP000624709"/>
    </source>
</evidence>
<feature type="domain" description="AB hydrolase-1" evidence="2">
    <location>
        <begin position="19"/>
        <end position="222"/>
    </location>
</feature>
<keyword evidence="1" id="KW-0378">Hydrolase</keyword>
<dbReference type="Pfam" id="PF12697">
    <property type="entry name" value="Abhydrolase_6"/>
    <property type="match status" value="1"/>
</dbReference>
<accession>A0ABQ4B615</accession>
<dbReference type="InterPro" id="IPR000073">
    <property type="entry name" value="AB_hydrolase_1"/>
</dbReference>
<reference evidence="3 4" key="1">
    <citation type="submission" date="2021-01" db="EMBL/GenBank/DDBJ databases">
        <title>Whole genome shotgun sequence of Actinoplanes palleronii NBRC 14916.</title>
        <authorList>
            <person name="Komaki H."/>
            <person name="Tamura T."/>
        </authorList>
    </citation>
    <scope>NUCLEOTIDE SEQUENCE [LARGE SCALE GENOMIC DNA]</scope>
    <source>
        <strain evidence="3 4">NBRC 14916</strain>
    </source>
</reference>
<dbReference type="InterPro" id="IPR050266">
    <property type="entry name" value="AB_hydrolase_sf"/>
</dbReference>
<dbReference type="EMBL" id="BOMS01000026">
    <property type="protein sequence ID" value="GIE66121.1"/>
    <property type="molecule type" value="Genomic_DNA"/>
</dbReference>
<evidence type="ECO:0000256" key="1">
    <source>
        <dbReference type="ARBA" id="ARBA00022801"/>
    </source>
</evidence>